<feature type="region of interest" description="Disordered" evidence="1">
    <location>
        <begin position="1"/>
        <end position="23"/>
    </location>
</feature>
<keyword evidence="3" id="KW-1185">Reference proteome</keyword>
<sequence length="84" mass="8867">MGCGRSNSLAPLGRPRHQQCDGAGGKWWRAAHASAKVRAVAWAAGRSAPSAALQLAAPRLPPPAIKPTLMLHDVDIGLCLSRRH</sequence>
<proteinExistence type="predicted"/>
<dbReference type="Proteomes" id="UP000324222">
    <property type="component" value="Unassembled WGS sequence"/>
</dbReference>
<protein>
    <submittedName>
        <fullName evidence="2">Uncharacterized protein</fullName>
    </submittedName>
</protein>
<name>A0A5B7F0E4_PORTR</name>
<evidence type="ECO:0000313" key="3">
    <source>
        <dbReference type="Proteomes" id="UP000324222"/>
    </source>
</evidence>
<reference evidence="2 3" key="1">
    <citation type="submission" date="2019-05" db="EMBL/GenBank/DDBJ databases">
        <title>Another draft genome of Portunus trituberculatus and its Hox gene families provides insights of decapod evolution.</title>
        <authorList>
            <person name="Jeong J.-H."/>
            <person name="Song I."/>
            <person name="Kim S."/>
            <person name="Choi T."/>
            <person name="Kim D."/>
            <person name="Ryu S."/>
            <person name="Kim W."/>
        </authorList>
    </citation>
    <scope>NUCLEOTIDE SEQUENCE [LARGE SCALE GENOMIC DNA]</scope>
    <source>
        <tissue evidence="2">Muscle</tissue>
    </source>
</reference>
<accession>A0A5B7F0E4</accession>
<dbReference type="AlphaFoldDB" id="A0A5B7F0E4"/>
<evidence type="ECO:0000256" key="1">
    <source>
        <dbReference type="SAM" id="MobiDB-lite"/>
    </source>
</evidence>
<comment type="caution">
    <text evidence="2">The sequence shown here is derived from an EMBL/GenBank/DDBJ whole genome shotgun (WGS) entry which is preliminary data.</text>
</comment>
<organism evidence="2 3">
    <name type="scientific">Portunus trituberculatus</name>
    <name type="common">Swimming crab</name>
    <name type="synonym">Neptunus trituberculatus</name>
    <dbReference type="NCBI Taxonomy" id="210409"/>
    <lineage>
        <taxon>Eukaryota</taxon>
        <taxon>Metazoa</taxon>
        <taxon>Ecdysozoa</taxon>
        <taxon>Arthropoda</taxon>
        <taxon>Crustacea</taxon>
        <taxon>Multicrustacea</taxon>
        <taxon>Malacostraca</taxon>
        <taxon>Eumalacostraca</taxon>
        <taxon>Eucarida</taxon>
        <taxon>Decapoda</taxon>
        <taxon>Pleocyemata</taxon>
        <taxon>Brachyura</taxon>
        <taxon>Eubrachyura</taxon>
        <taxon>Portunoidea</taxon>
        <taxon>Portunidae</taxon>
        <taxon>Portuninae</taxon>
        <taxon>Portunus</taxon>
    </lineage>
</organism>
<gene>
    <name evidence="2" type="ORF">E2C01_033545</name>
</gene>
<evidence type="ECO:0000313" key="2">
    <source>
        <dbReference type="EMBL" id="MPC39992.1"/>
    </source>
</evidence>
<dbReference type="EMBL" id="VSRR010004539">
    <property type="protein sequence ID" value="MPC39992.1"/>
    <property type="molecule type" value="Genomic_DNA"/>
</dbReference>